<keyword evidence="1" id="KW-0479">Metal-binding</keyword>
<keyword evidence="2" id="KW-0863">Zinc-finger</keyword>
<sequence length="357" mass="41581">MVQPQTHDQIGLRLNRSTLYGFTLPRNFLDEQDIDYEWTPSKKRYKSKLINKSYSNSIKVSDKSHKQDEYNSNILSQKHSHQIERKETNLNSPRHSKFNSFICMVCLIEEDLNVLTQLTCGLCGITVHMHCYLEYSDVHHGNTKSWFCEPCSAGVKSPQCELCPKNDVIPIKRTTNGMWAHLVCSRYTQAIYPGNEQTYYDLDRLKGSLWGQRVCILCLDSINKWIGVCCKCHAGLCKNYCHATCAQQAGLLYLAQDMQPLTQDMEKEEANPFYYYCTLHSIKELRKTRLNTWHKAIDRTRARIPLCFLSPLWNDNYPLKVEKKLINTNSPFSKVERFLQFSPSSSKLFRKKLQNYS</sequence>
<gene>
    <name evidence="5" type="ORF">LOD99_12505</name>
</gene>
<dbReference type="SMART" id="SM00249">
    <property type="entry name" value="PHD"/>
    <property type="match status" value="2"/>
</dbReference>
<dbReference type="AlphaFoldDB" id="A0AAV7JD33"/>
<dbReference type="GO" id="GO:0006357">
    <property type="term" value="P:regulation of transcription by RNA polymerase II"/>
    <property type="evidence" value="ECO:0007669"/>
    <property type="project" value="TreeGrafter"/>
</dbReference>
<dbReference type="Pfam" id="PF13832">
    <property type="entry name" value="zf-HC5HC2H_2"/>
    <property type="match status" value="1"/>
</dbReference>
<dbReference type="Proteomes" id="UP001165289">
    <property type="component" value="Unassembled WGS sequence"/>
</dbReference>
<dbReference type="InterPro" id="IPR050701">
    <property type="entry name" value="Histone_Mod_Regulator"/>
</dbReference>
<dbReference type="Gene3D" id="3.30.40.10">
    <property type="entry name" value="Zinc/RING finger domain, C3HC4 (zinc finger)"/>
    <property type="match status" value="2"/>
</dbReference>
<dbReference type="PANTHER" id="PTHR13793:SF107">
    <property type="entry name" value="BROMODOMAIN-CONTAINING PROTEIN HOMOLOG"/>
    <property type="match status" value="1"/>
</dbReference>
<proteinExistence type="predicted"/>
<keyword evidence="6" id="KW-1185">Reference proteome</keyword>
<dbReference type="InterPro" id="IPR013083">
    <property type="entry name" value="Znf_RING/FYVE/PHD"/>
</dbReference>
<keyword evidence="3" id="KW-0862">Zinc</keyword>
<protein>
    <submittedName>
        <fullName evidence="5">PHD finger protein 14</fullName>
    </submittedName>
</protein>
<organism evidence="5 6">
    <name type="scientific">Oopsacas minuta</name>
    <dbReference type="NCBI Taxonomy" id="111878"/>
    <lineage>
        <taxon>Eukaryota</taxon>
        <taxon>Metazoa</taxon>
        <taxon>Porifera</taxon>
        <taxon>Hexactinellida</taxon>
        <taxon>Hexasterophora</taxon>
        <taxon>Lyssacinosida</taxon>
        <taxon>Leucopsacidae</taxon>
        <taxon>Oopsacas</taxon>
    </lineage>
</organism>
<dbReference type="InterPro" id="IPR011011">
    <property type="entry name" value="Znf_FYVE_PHD"/>
</dbReference>
<evidence type="ECO:0000259" key="4">
    <source>
        <dbReference type="PROSITE" id="PS51805"/>
    </source>
</evidence>
<accession>A0AAV7JD33</accession>
<evidence type="ECO:0000256" key="1">
    <source>
        <dbReference type="ARBA" id="ARBA00022723"/>
    </source>
</evidence>
<dbReference type="PROSITE" id="PS51805">
    <property type="entry name" value="EPHD"/>
    <property type="match status" value="1"/>
</dbReference>
<evidence type="ECO:0000313" key="5">
    <source>
        <dbReference type="EMBL" id="KAI6646385.1"/>
    </source>
</evidence>
<dbReference type="InterPro" id="IPR034732">
    <property type="entry name" value="EPHD"/>
</dbReference>
<name>A0AAV7JD33_9METZ</name>
<dbReference type="GO" id="GO:0008270">
    <property type="term" value="F:zinc ion binding"/>
    <property type="evidence" value="ECO:0007669"/>
    <property type="project" value="UniProtKB-KW"/>
</dbReference>
<dbReference type="EMBL" id="JAKMXF010000354">
    <property type="protein sequence ID" value="KAI6646385.1"/>
    <property type="molecule type" value="Genomic_DNA"/>
</dbReference>
<dbReference type="InterPro" id="IPR001965">
    <property type="entry name" value="Znf_PHD"/>
</dbReference>
<reference evidence="5 6" key="1">
    <citation type="journal article" date="2023" name="BMC Biol.">
        <title>The compact genome of the sponge Oopsacas minuta (Hexactinellida) is lacking key metazoan core genes.</title>
        <authorList>
            <person name="Santini S."/>
            <person name="Schenkelaars Q."/>
            <person name="Jourda C."/>
            <person name="Duchesne M."/>
            <person name="Belahbib H."/>
            <person name="Rocher C."/>
            <person name="Selva M."/>
            <person name="Riesgo A."/>
            <person name="Vervoort M."/>
            <person name="Leys S.P."/>
            <person name="Kodjabachian L."/>
            <person name="Le Bivic A."/>
            <person name="Borchiellini C."/>
            <person name="Claverie J.M."/>
            <person name="Renard E."/>
        </authorList>
    </citation>
    <scope>NUCLEOTIDE SEQUENCE [LARGE SCALE GENOMIC DNA]</scope>
    <source>
        <strain evidence="5">SPO-2</strain>
    </source>
</reference>
<evidence type="ECO:0000256" key="3">
    <source>
        <dbReference type="ARBA" id="ARBA00022833"/>
    </source>
</evidence>
<dbReference type="SUPFAM" id="SSF57903">
    <property type="entry name" value="FYVE/PHD zinc finger"/>
    <property type="match status" value="1"/>
</dbReference>
<dbReference type="PANTHER" id="PTHR13793">
    <property type="entry name" value="PHD FINGER PROTEINS"/>
    <property type="match status" value="1"/>
</dbReference>
<comment type="caution">
    <text evidence="5">The sequence shown here is derived from an EMBL/GenBank/DDBJ whole genome shotgun (WGS) entry which is preliminary data.</text>
</comment>
<evidence type="ECO:0000256" key="2">
    <source>
        <dbReference type="ARBA" id="ARBA00022771"/>
    </source>
</evidence>
<evidence type="ECO:0000313" key="6">
    <source>
        <dbReference type="Proteomes" id="UP001165289"/>
    </source>
</evidence>
<feature type="domain" description="PHD-type" evidence="4">
    <location>
        <begin position="157"/>
        <end position="281"/>
    </location>
</feature>